<organism evidence="5 6">
    <name type="scientific">Tenebrio molitor</name>
    <name type="common">Yellow mealworm beetle</name>
    <dbReference type="NCBI Taxonomy" id="7067"/>
    <lineage>
        <taxon>Eukaryota</taxon>
        <taxon>Metazoa</taxon>
        <taxon>Ecdysozoa</taxon>
        <taxon>Arthropoda</taxon>
        <taxon>Hexapoda</taxon>
        <taxon>Insecta</taxon>
        <taxon>Pterygota</taxon>
        <taxon>Neoptera</taxon>
        <taxon>Endopterygota</taxon>
        <taxon>Coleoptera</taxon>
        <taxon>Polyphaga</taxon>
        <taxon>Cucujiformia</taxon>
        <taxon>Tenebrionidae</taxon>
        <taxon>Tenebrio</taxon>
    </lineage>
</organism>
<dbReference type="GO" id="GO:0000796">
    <property type="term" value="C:condensin complex"/>
    <property type="evidence" value="ECO:0007669"/>
    <property type="project" value="TreeGrafter"/>
</dbReference>
<dbReference type="GO" id="GO:0000779">
    <property type="term" value="C:condensed chromosome, centromeric region"/>
    <property type="evidence" value="ECO:0007669"/>
    <property type="project" value="TreeGrafter"/>
</dbReference>
<dbReference type="AlphaFoldDB" id="A0A8J6L8C3"/>
<evidence type="ECO:0000256" key="3">
    <source>
        <dbReference type="SAM" id="MobiDB-lite"/>
    </source>
</evidence>
<feature type="compositionally biased region" description="Polar residues" evidence="3">
    <location>
        <begin position="934"/>
        <end position="943"/>
    </location>
</feature>
<accession>A0A8J6L8C3</accession>
<dbReference type="SUPFAM" id="SSF48371">
    <property type="entry name" value="ARM repeat"/>
    <property type="match status" value="1"/>
</dbReference>
<reference evidence="5" key="1">
    <citation type="journal article" date="2020" name="J Insects Food Feed">
        <title>The yellow mealworm (Tenebrio molitor) genome: a resource for the emerging insects as food and feed industry.</title>
        <authorList>
            <person name="Eriksson T."/>
            <person name="Andere A."/>
            <person name="Kelstrup H."/>
            <person name="Emery V."/>
            <person name="Picard C."/>
        </authorList>
    </citation>
    <scope>NUCLEOTIDE SEQUENCE</scope>
    <source>
        <strain evidence="5">Stoneville</strain>
        <tissue evidence="5">Whole head</tissue>
    </source>
</reference>
<proteinExistence type="predicted"/>
<dbReference type="InterPro" id="IPR011989">
    <property type="entry name" value="ARM-like"/>
</dbReference>
<dbReference type="Proteomes" id="UP000719412">
    <property type="component" value="Unassembled WGS sequence"/>
</dbReference>
<protein>
    <recommendedName>
        <fullName evidence="4">Condensin complex subunit 1 N-terminal domain-containing protein</fullName>
    </recommendedName>
</protein>
<dbReference type="PANTHER" id="PTHR14222:SF2">
    <property type="entry name" value="CONDENSIN COMPLEX SUBUNIT 1"/>
    <property type="match status" value="1"/>
</dbReference>
<evidence type="ECO:0000259" key="4">
    <source>
        <dbReference type="Pfam" id="PF12922"/>
    </source>
</evidence>
<feature type="compositionally biased region" description="Basic residues" evidence="3">
    <location>
        <begin position="911"/>
        <end position="926"/>
    </location>
</feature>
<dbReference type="GO" id="GO:0007076">
    <property type="term" value="P:mitotic chromosome condensation"/>
    <property type="evidence" value="ECO:0007669"/>
    <property type="project" value="InterPro"/>
</dbReference>
<dbReference type="EMBL" id="JABDTM020025266">
    <property type="protein sequence ID" value="KAH0813444.1"/>
    <property type="molecule type" value="Genomic_DNA"/>
</dbReference>
<evidence type="ECO:0000256" key="2">
    <source>
        <dbReference type="SAM" id="Coils"/>
    </source>
</evidence>
<dbReference type="PANTHER" id="PTHR14222">
    <property type="entry name" value="CONDENSIN"/>
    <property type="match status" value="1"/>
</dbReference>
<sequence length="943" mass="108921">MATILFTIPANRADLLSEVHSSYTVKNVIIPAEIISKLEEAQTSFKEEGPDFILENFDTYYSVLHHAETLRPDVVHKAYNHLYKAVKEVNNTIIFLLDDPDSLNEELKTKMVNVLKMLTYIYIQFVIYLEEKKRKNQDDLVGGKGKIKEKKGNSFSVDKVQALNALSSIIQTEINMFWEPPIVEHDYVALVAELCFALLHNQSIKQEKQILTEIFGVLGNLVKSYDYGKTFVPRLIRSIRMYEHVVHCVSDGIKMMVNQFNCQSLIHHFVKEATEWQVDETFQDVQGTRCCSIFLTELVETIPDLILPEVMYLNKYLAHESIPLRVAVLNVMTEIVLKMLTKHDLTEEEKESRDDLLEVIIEHIRDVSAVVRSKVIQNLTKLQKENAIPLAFQTEVLSKVNKHLYDKAAAVRKVAISSITTFLEHNPFGANLQLSKAEEQLTEKRDLLNQMESAYKEAQLAKIQQLEEEWLGIENELKDVIQQQLDEGDDEETENEVQVETDEAVERIRSLLRDNKYKEAFMVCRQMKDGIEEVKDMRKVSEEHEAKMYLAILHSIFINTVKIVEELRTGAGMTAEDIQKIQALESIIKYFENTTDFLRIVDAAIEPMKSLLFSQTMSDTHEAIHFFVTAYQFQIDNASGGILEMLKMMRCSEQERKTAVVDAFKTIYLTTDTRNMAEHTTTILNRLFALLKDLNYDSLDDFQNIVTEWTSKGILDNSVIDRCWQYYTQREQVSDEDARAAAELLRMAAMGRNTIITKNINVVSNIMFSERHKSDMMFLASCCRLLAVAGLDKIDVQSDKPPFRINHQDAIFQNLANVLVENFFEKTSYFSEALHNSFDFIFRVCSKPIEVGEKILKQVDHRLKESPKFMFLIIRFCELLGCLAIKLLGYLDNNVYRELKRRNYLREERKKTTKNKKNKRNSRTRRSLLNTTSMSESSAVSTN</sequence>
<evidence type="ECO:0000313" key="6">
    <source>
        <dbReference type="Proteomes" id="UP000719412"/>
    </source>
</evidence>
<dbReference type="Pfam" id="PF12922">
    <property type="entry name" value="Cnd1_N"/>
    <property type="match status" value="1"/>
</dbReference>
<name>A0A8J6L8C3_TENMO</name>
<dbReference type="GO" id="GO:0042393">
    <property type="term" value="F:histone binding"/>
    <property type="evidence" value="ECO:0007669"/>
    <property type="project" value="TreeGrafter"/>
</dbReference>
<gene>
    <name evidence="5" type="ORF">GEV33_009346</name>
</gene>
<feature type="domain" description="Condensin complex subunit 1 N-terminal" evidence="4">
    <location>
        <begin position="76"/>
        <end position="229"/>
    </location>
</feature>
<evidence type="ECO:0000313" key="5">
    <source>
        <dbReference type="EMBL" id="KAH0813444.1"/>
    </source>
</evidence>
<dbReference type="InterPro" id="IPR016024">
    <property type="entry name" value="ARM-type_fold"/>
</dbReference>
<feature type="coiled-coil region" evidence="2">
    <location>
        <begin position="434"/>
        <end position="483"/>
    </location>
</feature>
<dbReference type="GO" id="GO:0010032">
    <property type="term" value="P:meiotic chromosome condensation"/>
    <property type="evidence" value="ECO:0007669"/>
    <property type="project" value="TreeGrafter"/>
</dbReference>
<keyword evidence="6" id="KW-1185">Reference proteome</keyword>
<dbReference type="InterPro" id="IPR026971">
    <property type="entry name" value="CND1/NCAPD3"/>
</dbReference>
<keyword evidence="1" id="KW-0226">DNA condensation</keyword>
<comment type="caution">
    <text evidence="5">The sequence shown here is derived from an EMBL/GenBank/DDBJ whole genome shotgun (WGS) entry which is preliminary data.</text>
</comment>
<dbReference type="Gene3D" id="1.25.10.10">
    <property type="entry name" value="Leucine-rich Repeat Variant"/>
    <property type="match status" value="1"/>
</dbReference>
<evidence type="ECO:0000256" key="1">
    <source>
        <dbReference type="ARBA" id="ARBA00023067"/>
    </source>
</evidence>
<reference evidence="5" key="2">
    <citation type="submission" date="2021-08" db="EMBL/GenBank/DDBJ databases">
        <authorList>
            <person name="Eriksson T."/>
        </authorList>
    </citation>
    <scope>NUCLEOTIDE SEQUENCE</scope>
    <source>
        <strain evidence="5">Stoneville</strain>
        <tissue evidence="5">Whole head</tissue>
    </source>
</reference>
<keyword evidence="2" id="KW-0175">Coiled coil</keyword>
<dbReference type="InterPro" id="IPR024324">
    <property type="entry name" value="Condensin_cplx_su1_N"/>
</dbReference>
<feature type="region of interest" description="Disordered" evidence="3">
    <location>
        <begin position="908"/>
        <end position="943"/>
    </location>
</feature>